<keyword evidence="1" id="KW-0067">ATP-binding</keyword>
<comment type="pathway">
    <text evidence="1">Cell wall biogenesis; peptidoglycan recycling.</text>
</comment>
<dbReference type="Proteomes" id="UP001054820">
    <property type="component" value="Chromosome"/>
</dbReference>
<evidence type="ECO:0000313" key="3">
    <source>
        <dbReference type="Proteomes" id="UP001054820"/>
    </source>
</evidence>
<keyword evidence="1" id="KW-0547">Nucleotide-binding</keyword>
<protein>
    <recommendedName>
        <fullName evidence="1">Anhydro-N-acetylmuramic acid kinase</fullName>
        <ecNumber evidence="1">2.7.1.170</ecNumber>
    </recommendedName>
    <alternativeName>
        <fullName evidence="1">AnhMurNAc kinase</fullName>
    </alternativeName>
</protein>
<dbReference type="EMBL" id="AP024202">
    <property type="protein sequence ID" value="BCN92628.1"/>
    <property type="molecule type" value="Genomic_DNA"/>
</dbReference>
<keyword evidence="1 2" id="KW-0418">Kinase</keyword>
<dbReference type="PANTHER" id="PTHR30605">
    <property type="entry name" value="ANHYDRO-N-ACETYLMURAMIC ACID KINASE"/>
    <property type="match status" value="1"/>
</dbReference>
<dbReference type="CDD" id="cd24050">
    <property type="entry name" value="ASKHA_NBD_ANMK"/>
    <property type="match status" value="1"/>
</dbReference>
<dbReference type="HAMAP" id="MF_01270">
    <property type="entry name" value="AnhMurNAc_kinase"/>
    <property type="match status" value="1"/>
</dbReference>
<comment type="function">
    <text evidence="1">Catalyzes the specific phosphorylation of 1,6-anhydro-N-acetylmuramic acid (anhMurNAc) with the simultaneous cleavage of the 1,6-anhydro ring, generating MurNAc-6-P. Is required for the utilization of anhMurNAc either imported from the medium or derived from its own cell wall murein, and thus plays a role in cell wall recycling.</text>
</comment>
<feature type="binding site" evidence="1">
    <location>
        <begin position="13"/>
        <end position="20"/>
    </location>
    <ligand>
        <name>ATP</name>
        <dbReference type="ChEBI" id="CHEBI:30616"/>
    </ligand>
</feature>
<reference evidence="2" key="1">
    <citation type="journal article" date="2022" name="Arch. Microbiol.">
        <title>Thiomicrorhabdus immobilis sp. nov., a mesophilic sulfur-oxidizing bacterium isolated from sediment of a brackish lake in northern Japan.</title>
        <authorList>
            <person name="Kojima H."/>
            <person name="Mochizuki J."/>
            <person name="Kanda M."/>
            <person name="Watanabe T."/>
            <person name="Fukui M."/>
        </authorList>
    </citation>
    <scope>NUCLEOTIDE SEQUENCE</scope>
    <source>
        <strain evidence="2">Am19</strain>
    </source>
</reference>
<dbReference type="RefSeq" id="WP_237262451.1">
    <property type="nucleotide sequence ID" value="NZ_AP024202.1"/>
</dbReference>
<dbReference type="SUPFAM" id="SSF53067">
    <property type="entry name" value="Actin-like ATPase domain"/>
    <property type="match status" value="1"/>
</dbReference>
<proteinExistence type="inferred from homology"/>
<evidence type="ECO:0000313" key="2">
    <source>
        <dbReference type="EMBL" id="BCN92628.1"/>
    </source>
</evidence>
<sequence length="375" mass="40709">MAKQGYFIGLMSGTSADGVDAALIDTSNGQVKLLDFCSTELSHELKEDLLKLNQDSNIHLEKLCLLHKQVADAFIEATQNLLSRNRLNSSEITAIGSHGQTIYHAPQIPMTLQIGHPAFIAKQTGITTIGDFRTDDMALNGQGAPFAPAFHKALFSEENPSFAVNIGGIANISFLPGIDSALKVIGWDTGPGNALMDEICHSELNIHFDPAGENARRGKPNPTLLKTLLKHPYFSQTHPKSTGRDTFNNQWVNQIIQDAGIRLSSEDKLATFCELTAISIAQQIESVQRTDSELSAASLWVVGGGAYNDFLLERLQKHLPLYKVASSETIGVNPNAVEAMMCGWLAEQRILNKTVELAAVTGAKRDAVLGGIWHP</sequence>
<dbReference type="InterPro" id="IPR043129">
    <property type="entry name" value="ATPase_NBD"/>
</dbReference>
<keyword evidence="3" id="KW-1185">Reference proteome</keyword>
<accession>A0ABM7MBC4</accession>
<dbReference type="Gene3D" id="3.30.420.40">
    <property type="match status" value="2"/>
</dbReference>
<name>A0ABM7MBC4_9GAMM</name>
<comment type="pathway">
    <text evidence="1">Amino-sugar metabolism; 1,6-anhydro-N-acetylmuramate degradation.</text>
</comment>
<keyword evidence="1" id="KW-0808">Transferase</keyword>
<dbReference type="GO" id="GO:0016301">
    <property type="term" value="F:kinase activity"/>
    <property type="evidence" value="ECO:0007669"/>
    <property type="project" value="UniProtKB-KW"/>
</dbReference>
<dbReference type="InterPro" id="IPR005338">
    <property type="entry name" value="Anhydro_N_Ac-Mur_kinase"/>
</dbReference>
<evidence type="ECO:0000256" key="1">
    <source>
        <dbReference type="HAMAP-Rule" id="MF_01270"/>
    </source>
</evidence>
<dbReference type="EC" id="2.7.1.170" evidence="1"/>
<comment type="catalytic activity">
    <reaction evidence="1">
        <text>1,6-anhydro-N-acetyl-beta-muramate + ATP + H2O = N-acetyl-D-muramate 6-phosphate + ADP + H(+)</text>
        <dbReference type="Rhea" id="RHEA:24952"/>
        <dbReference type="ChEBI" id="CHEBI:15377"/>
        <dbReference type="ChEBI" id="CHEBI:15378"/>
        <dbReference type="ChEBI" id="CHEBI:30616"/>
        <dbReference type="ChEBI" id="CHEBI:58690"/>
        <dbReference type="ChEBI" id="CHEBI:58722"/>
        <dbReference type="ChEBI" id="CHEBI:456216"/>
        <dbReference type="EC" id="2.7.1.170"/>
    </reaction>
</comment>
<dbReference type="Pfam" id="PF03702">
    <property type="entry name" value="AnmK"/>
    <property type="match status" value="1"/>
</dbReference>
<dbReference type="PANTHER" id="PTHR30605:SF0">
    <property type="entry name" value="ANHYDRO-N-ACETYLMURAMIC ACID KINASE"/>
    <property type="match status" value="1"/>
</dbReference>
<comment type="similarity">
    <text evidence="1">Belongs to the anhydro-N-acetylmuramic acid kinase family.</text>
</comment>
<organism evidence="2 3">
    <name type="scientific">Thiomicrorhabdus immobilis</name>
    <dbReference type="NCBI Taxonomy" id="2791037"/>
    <lineage>
        <taxon>Bacteria</taxon>
        <taxon>Pseudomonadati</taxon>
        <taxon>Pseudomonadota</taxon>
        <taxon>Gammaproteobacteria</taxon>
        <taxon>Thiotrichales</taxon>
        <taxon>Piscirickettsiaceae</taxon>
        <taxon>Thiomicrorhabdus</taxon>
    </lineage>
</organism>
<gene>
    <name evidence="1 2" type="primary">anmK</name>
    <name evidence="2" type="ORF">THMIRHAM_04130</name>
</gene>
<keyword evidence="1" id="KW-0119">Carbohydrate metabolism</keyword>
<dbReference type="NCBIfam" id="NF007139">
    <property type="entry name" value="PRK09585.1-3"/>
    <property type="match status" value="1"/>
</dbReference>